<evidence type="ECO:0000256" key="1">
    <source>
        <dbReference type="ARBA" id="ARBA00000900"/>
    </source>
</evidence>
<dbReference type="Proteomes" id="UP000694397">
    <property type="component" value="Chromosome 7"/>
</dbReference>
<dbReference type="PROSITE" id="PS00518">
    <property type="entry name" value="ZF_RING_1"/>
    <property type="match status" value="1"/>
</dbReference>
<dbReference type="PANTHER" id="PTHR46675">
    <property type="entry name" value="E3 UBIQUITIN-PROTEIN LIGASE RNF182"/>
    <property type="match status" value="1"/>
</dbReference>
<keyword evidence="16 20" id="KW-0472">Membrane</keyword>
<dbReference type="Gene3D" id="3.30.40.10">
    <property type="entry name" value="Zinc/RING finger domain, C3HC4 (zinc finger)"/>
    <property type="match status" value="1"/>
</dbReference>
<dbReference type="GO" id="GO:0061630">
    <property type="term" value="F:ubiquitin protein ligase activity"/>
    <property type="evidence" value="ECO:0007669"/>
    <property type="project" value="UniProtKB-EC"/>
</dbReference>
<dbReference type="PANTHER" id="PTHR46675:SF2">
    <property type="entry name" value="E3 UBIQUITIN-PROTEIN LIGASE RNF182"/>
    <property type="match status" value="1"/>
</dbReference>
<dbReference type="InterPro" id="IPR001841">
    <property type="entry name" value="Znf_RING"/>
</dbReference>
<dbReference type="Ensembl" id="ENSSFOT00015059724.1">
    <property type="protein sequence ID" value="ENSSFOP00015041034.1"/>
    <property type="gene ID" value="ENSSFOG00015025694.1"/>
</dbReference>
<comment type="subunit">
    <text evidence="5">Interacts with ATP6V0C.</text>
</comment>
<keyword evidence="9" id="KW-0808">Transferase</keyword>
<keyword evidence="14" id="KW-0862">Zinc</keyword>
<dbReference type="GO" id="GO:0008270">
    <property type="term" value="F:zinc ion binding"/>
    <property type="evidence" value="ECO:0007669"/>
    <property type="project" value="UniProtKB-KW"/>
</dbReference>
<feature type="transmembrane region" description="Helical" evidence="20">
    <location>
        <begin position="180"/>
        <end position="201"/>
    </location>
</feature>
<evidence type="ECO:0000256" key="6">
    <source>
        <dbReference type="ARBA" id="ARBA00012483"/>
    </source>
</evidence>
<evidence type="ECO:0000256" key="12">
    <source>
        <dbReference type="ARBA" id="ARBA00022771"/>
    </source>
</evidence>
<evidence type="ECO:0000256" key="11">
    <source>
        <dbReference type="ARBA" id="ARBA00022723"/>
    </source>
</evidence>
<dbReference type="UniPathway" id="UPA00143"/>
<dbReference type="PROSITE" id="PS50089">
    <property type="entry name" value="ZF_RING_2"/>
    <property type="match status" value="1"/>
</dbReference>
<keyword evidence="12 19" id="KW-0863">Zinc-finger</keyword>
<dbReference type="CDD" id="cd16555">
    <property type="entry name" value="RING-HC_RNF182"/>
    <property type="match status" value="1"/>
</dbReference>
<keyword evidence="11" id="KW-0479">Metal-binding</keyword>
<evidence type="ECO:0000313" key="22">
    <source>
        <dbReference type="Ensembl" id="ENSSFOP00015041034.1"/>
    </source>
</evidence>
<evidence type="ECO:0000256" key="16">
    <source>
        <dbReference type="ARBA" id="ARBA00023136"/>
    </source>
</evidence>
<evidence type="ECO:0000256" key="17">
    <source>
        <dbReference type="ARBA" id="ARBA00030086"/>
    </source>
</evidence>
<evidence type="ECO:0000256" key="19">
    <source>
        <dbReference type="PROSITE-ProRule" id="PRU00175"/>
    </source>
</evidence>
<evidence type="ECO:0000256" key="15">
    <source>
        <dbReference type="ARBA" id="ARBA00022989"/>
    </source>
</evidence>
<keyword evidence="8" id="KW-0963">Cytoplasm</keyword>
<protein>
    <recommendedName>
        <fullName evidence="7">E3 ubiquitin-protein ligase RNF182</fullName>
        <ecNumber evidence="6">2.3.2.27</ecNumber>
    </recommendedName>
    <alternativeName>
        <fullName evidence="18">RING finger protein 182</fullName>
    </alternativeName>
    <alternativeName>
        <fullName evidence="17">RING-type E3 ubiquitin transferase RNF182</fullName>
    </alternativeName>
</protein>
<dbReference type="GeneTree" id="ENSGT00730000111020"/>
<dbReference type="InterPro" id="IPR013083">
    <property type="entry name" value="Znf_RING/FYVE/PHD"/>
</dbReference>
<feature type="domain" description="RING-type" evidence="21">
    <location>
        <begin position="20"/>
        <end position="68"/>
    </location>
</feature>
<reference evidence="22 23" key="1">
    <citation type="submission" date="2019-04" db="EMBL/GenBank/DDBJ databases">
        <authorList>
            <consortium name="Wellcome Sanger Institute Data Sharing"/>
        </authorList>
    </citation>
    <scope>NUCLEOTIDE SEQUENCE [LARGE SCALE GENOMIC DNA]</scope>
</reference>
<dbReference type="InterPro" id="IPR017907">
    <property type="entry name" value="Znf_RING_CS"/>
</dbReference>
<dbReference type="Pfam" id="PF14634">
    <property type="entry name" value="zf-RING_5"/>
    <property type="match status" value="1"/>
</dbReference>
<evidence type="ECO:0000256" key="20">
    <source>
        <dbReference type="SAM" id="Phobius"/>
    </source>
</evidence>
<dbReference type="GO" id="GO:0016567">
    <property type="term" value="P:protein ubiquitination"/>
    <property type="evidence" value="ECO:0007669"/>
    <property type="project" value="UniProtKB-UniPathway"/>
</dbReference>
<evidence type="ECO:0000313" key="23">
    <source>
        <dbReference type="Proteomes" id="UP000694397"/>
    </source>
</evidence>
<dbReference type="SMART" id="SM00184">
    <property type="entry name" value="RING"/>
    <property type="match status" value="1"/>
</dbReference>
<evidence type="ECO:0000256" key="2">
    <source>
        <dbReference type="ARBA" id="ARBA00004141"/>
    </source>
</evidence>
<dbReference type="EC" id="2.3.2.27" evidence="6"/>
<dbReference type="OrthoDB" id="8936585at2759"/>
<evidence type="ECO:0000256" key="4">
    <source>
        <dbReference type="ARBA" id="ARBA00004906"/>
    </source>
</evidence>
<organism evidence="22 23">
    <name type="scientific">Scleropages formosus</name>
    <name type="common">Asian bonytongue</name>
    <name type="synonym">Osteoglossum formosum</name>
    <dbReference type="NCBI Taxonomy" id="113540"/>
    <lineage>
        <taxon>Eukaryota</taxon>
        <taxon>Metazoa</taxon>
        <taxon>Chordata</taxon>
        <taxon>Craniata</taxon>
        <taxon>Vertebrata</taxon>
        <taxon>Euteleostomi</taxon>
        <taxon>Actinopterygii</taxon>
        <taxon>Neopterygii</taxon>
        <taxon>Teleostei</taxon>
        <taxon>Osteoglossocephala</taxon>
        <taxon>Osteoglossomorpha</taxon>
        <taxon>Osteoglossiformes</taxon>
        <taxon>Osteoglossidae</taxon>
        <taxon>Scleropages</taxon>
    </lineage>
</organism>
<evidence type="ECO:0000256" key="3">
    <source>
        <dbReference type="ARBA" id="ARBA00004496"/>
    </source>
</evidence>
<evidence type="ECO:0000256" key="8">
    <source>
        <dbReference type="ARBA" id="ARBA00022490"/>
    </source>
</evidence>
<accession>A0A8C9VBU7</accession>
<keyword evidence="23" id="KW-1185">Reference proteome</keyword>
<keyword evidence="15 20" id="KW-1133">Transmembrane helix</keyword>
<dbReference type="SUPFAM" id="SSF57850">
    <property type="entry name" value="RING/U-box"/>
    <property type="match status" value="1"/>
</dbReference>
<dbReference type="InterPro" id="IPR047986">
    <property type="entry name" value="RNF182_RING-HC"/>
</dbReference>
<comment type="subcellular location">
    <subcellularLocation>
        <location evidence="3">Cytoplasm</location>
    </subcellularLocation>
    <subcellularLocation>
        <location evidence="2">Membrane</location>
        <topology evidence="2">Multi-pass membrane protein</topology>
    </subcellularLocation>
</comment>
<keyword evidence="13" id="KW-0833">Ubl conjugation pathway</keyword>
<evidence type="ECO:0000256" key="7">
    <source>
        <dbReference type="ARBA" id="ARBA00014050"/>
    </source>
</evidence>
<evidence type="ECO:0000256" key="18">
    <source>
        <dbReference type="ARBA" id="ARBA00031239"/>
    </source>
</evidence>
<sequence length="250" mass="27133">MMGQSPGDAVDGLGAEELECKICYSPYSLGSRRPKVLQCGHRLCARCLSKILDQGENPPRAVACPFCRRATGLPAEAAGGLPDDGDIVAALALQPRGRRDLQHGSTELLLSPQHLHSLMEPFPSPSPGCLVITIMESAGPQRDPRSAPRRRASLDSMASMSRRWTVWNCAVRLCQALARALVWLLGLLYFSSLPLGVYLLIMQKTTLGVLLVTLVPASLAMVMIYGLCQCICHELWDCISRAVCPVRLPA</sequence>
<evidence type="ECO:0000256" key="13">
    <source>
        <dbReference type="ARBA" id="ARBA00022786"/>
    </source>
</evidence>
<reference evidence="22" key="3">
    <citation type="submission" date="2025-09" db="UniProtKB">
        <authorList>
            <consortium name="Ensembl"/>
        </authorList>
    </citation>
    <scope>IDENTIFICATION</scope>
</reference>
<comment type="pathway">
    <text evidence="4">Protein modification; protein ubiquitination.</text>
</comment>
<reference evidence="22" key="2">
    <citation type="submission" date="2025-08" db="UniProtKB">
        <authorList>
            <consortium name="Ensembl"/>
        </authorList>
    </citation>
    <scope>IDENTIFICATION</scope>
</reference>
<evidence type="ECO:0000256" key="9">
    <source>
        <dbReference type="ARBA" id="ARBA00022679"/>
    </source>
</evidence>
<dbReference type="AlphaFoldDB" id="A0A8C9VBU7"/>
<evidence type="ECO:0000256" key="14">
    <source>
        <dbReference type="ARBA" id="ARBA00022833"/>
    </source>
</evidence>
<proteinExistence type="predicted"/>
<dbReference type="InterPro" id="IPR042285">
    <property type="entry name" value="RNF182"/>
</dbReference>
<evidence type="ECO:0000256" key="10">
    <source>
        <dbReference type="ARBA" id="ARBA00022692"/>
    </source>
</evidence>
<keyword evidence="10 20" id="KW-0812">Transmembrane</keyword>
<gene>
    <name evidence="22" type="primary">RNF182</name>
    <name evidence="22" type="synonym">rnf182</name>
</gene>
<name>A0A8C9VBU7_SCLFO</name>
<evidence type="ECO:0000256" key="5">
    <source>
        <dbReference type="ARBA" id="ARBA00011482"/>
    </source>
</evidence>
<dbReference type="GO" id="GO:0005737">
    <property type="term" value="C:cytoplasm"/>
    <property type="evidence" value="ECO:0007669"/>
    <property type="project" value="UniProtKB-SubCell"/>
</dbReference>
<dbReference type="GO" id="GO:0016020">
    <property type="term" value="C:membrane"/>
    <property type="evidence" value="ECO:0007669"/>
    <property type="project" value="UniProtKB-SubCell"/>
</dbReference>
<feature type="transmembrane region" description="Helical" evidence="20">
    <location>
        <begin position="208"/>
        <end position="227"/>
    </location>
</feature>
<comment type="catalytic activity">
    <reaction evidence="1">
        <text>S-ubiquitinyl-[E2 ubiquitin-conjugating enzyme]-L-cysteine + [acceptor protein]-L-lysine = [E2 ubiquitin-conjugating enzyme]-L-cysteine + N(6)-ubiquitinyl-[acceptor protein]-L-lysine.</text>
        <dbReference type="EC" id="2.3.2.27"/>
    </reaction>
</comment>
<evidence type="ECO:0000259" key="21">
    <source>
        <dbReference type="PROSITE" id="PS50089"/>
    </source>
</evidence>